<proteinExistence type="predicted"/>
<feature type="transmembrane region" description="Helical" evidence="1">
    <location>
        <begin position="117"/>
        <end position="133"/>
    </location>
</feature>
<reference evidence="2 3" key="1">
    <citation type="submission" date="2016-10" db="EMBL/GenBank/DDBJ databases">
        <authorList>
            <person name="de Groot N.N."/>
        </authorList>
    </citation>
    <scope>NUCLEOTIDE SEQUENCE [LARGE SCALE GENOMIC DNA]</scope>
    <source>
        <strain evidence="2 3">CGMCC 1.7005</strain>
    </source>
</reference>
<keyword evidence="1" id="KW-0472">Membrane</keyword>
<evidence type="ECO:0000313" key="3">
    <source>
        <dbReference type="Proteomes" id="UP000236454"/>
    </source>
</evidence>
<feature type="transmembrane region" description="Helical" evidence="1">
    <location>
        <begin position="91"/>
        <end position="111"/>
    </location>
</feature>
<keyword evidence="1" id="KW-0812">Transmembrane</keyword>
<dbReference type="Proteomes" id="UP000236454">
    <property type="component" value="Unassembled WGS sequence"/>
</dbReference>
<gene>
    <name evidence="2" type="ORF">SAMN05216474_3087</name>
</gene>
<organism evidence="2 3">
    <name type="scientific">Lishizhenia tianjinensis</name>
    <dbReference type="NCBI Taxonomy" id="477690"/>
    <lineage>
        <taxon>Bacteria</taxon>
        <taxon>Pseudomonadati</taxon>
        <taxon>Bacteroidota</taxon>
        <taxon>Flavobacteriia</taxon>
        <taxon>Flavobacteriales</taxon>
        <taxon>Crocinitomicaceae</taxon>
        <taxon>Lishizhenia</taxon>
    </lineage>
</organism>
<dbReference type="OrthoDB" id="769130at2"/>
<sequence>MKLHHLKDRKSFSGHREKQKFQRLQKLVVTLNKYSLSEELVVLINKEIDLLNGIENHPRIFKRQLRVSQNRILSKLERKAKIVTKHHYRNMWLALGLGVFGVPIGVVLSSVLDNSGLIGVGFPFGMLIGIVLGNQMDKKAAAKGNQIDIVMV</sequence>
<keyword evidence="1" id="KW-1133">Transmembrane helix</keyword>
<keyword evidence="3" id="KW-1185">Reference proteome</keyword>
<dbReference type="AlphaFoldDB" id="A0A1I7BU71"/>
<name>A0A1I7BU71_9FLAO</name>
<protein>
    <submittedName>
        <fullName evidence="2">Uncharacterized protein</fullName>
    </submittedName>
</protein>
<evidence type="ECO:0000256" key="1">
    <source>
        <dbReference type="SAM" id="Phobius"/>
    </source>
</evidence>
<accession>A0A1I7BU71</accession>
<dbReference type="EMBL" id="FPAS01000007">
    <property type="protein sequence ID" value="SFT90756.1"/>
    <property type="molecule type" value="Genomic_DNA"/>
</dbReference>
<evidence type="ECO:0000313" key="2">
    <source>
        <dbReference type="EMBL" id="SFT90756.1"/>
    </source>
</evidence>
<dbReference type="STRING" id="477690.SAMN05216474_3087"/>
<dbReference type="RefSeq" id="WP_090253154.1">
    <property type="nucleotide sequence ID" value="NZ_FPAS01000007.1"/>
</dbReference>